<name>A0A5J6QMR5_9GAMM</name>
<evidence type="ECO:0000313" key="3">
    <source>
        <dbReference type="Proteomes" id="UP000327179"/>
    </source>
</evidence>
<keyword evidence="3" id="KW-1185">Reference proteome</keyword>
<sequence length="224" mass="23462">MAIELAIGIIDSGFAPGQGDQVALARRFWLDAGELQEGDTQLDALGHGSVVLDTLTRESGPVRLCVAQVFGDRWQTSPLQIAAALHWLVEQDVALVNMSLGLRNDRPVLREACVLAQASGILLCASSPAQGEPVYPAAYPGVIRITGDARCAPGQWSWLNSPQADFGAHVAAANGVAGSSVGCAALSGIIAGYLQSQPGASREAVLRWLRDGAAFIGPERRGHD</sequence>
<evidence type="ECO:0000313" key="2">
    <source>
        <dbReference type="EMBL" id="QEY62581.1"/>
    </source>
</evidence>
<accession>A0A5J6QMR5</accession>
<dbReference type="GO" id="GO:0006508">
    <property type="term" value="P:proteolysis"/>
    <property type="evidence" value="ECO:0007669"/>
    <property type="project" value="UniProtKB-KW"/>
</dbReference>
<proteinExistence type="inferred from homology"/>
<gene>
    <name evidence="2" type="ORF">FXN65_11020</name>
</gene>
<feature type="active site" description="Charge relay system" evidence="1">
    <location>
        <position position="11"/>
    </location>
</feature>
<reference evidence="2 3" key="1">
    <citation type="submission" date="2019-08" db="EMBL/GenBank/DDBJ databases">
        <title>Whole-genome Sequencing of e-waste polymer degrading bacterium Pseudomonas sp. strain PE08.</title>
        <authorList>
            <person name="Kirdat K."/>
            <person name="Debbarma P."/>
            <person name="Narawade N."/>
            <person name="Suyal D."/>
            <person name="Thorat V."/>
            <person name="Shouche Y."/>
            <person name="Goel R."/>
            <person name="Yadav A."/>
        </authorList>
    </citation>
    <scope>NUCLEOTIDE SEQUENCE [LARGE SCALE GENOMIC DNA]</scope>
    <source>
        <strain evidence="2 3">PE08</strain>
    </source>
</reference>
<dbReference type="AlphaFoldDB" id="A0A5J6QMR5"/>
<dbReference type="SUPFAM" id="SSF52743">
    <property type="entry name" value="Subtilisin-like"/>
    <property type="match status" value="1"/>
</dbReference>
<dbReference type="Proteomes" id="UP000327179">
    <property type="component" value="Chromosome"/>
</dbReference>
<feature type="active site" description="Charge relay system" evidence="1">
    <location>
        <position position="47"/>
    </location>
</feature>
<protein>
    <submittedName>
        <fullName evidence="2">Peptidase S8 and S53 subtilisin kexin sedolisin</fullName>
    </submittedName>
</protein>
<evidence type="ECO:0000256" key="1">
    <source>
        <dbReference type="PROSITE-ProRule" id="PRU01240"/>
    </source>
</evidence>
<comment type="similarity">
    <text evidence="1">Belongs to the peptidase S8 family.</text>
</comment>
<keyword evidence="1" id="KW-0720">Serine protease</keyword>
<dbReference type="RefSeq" id="WP_151133236.1">
    <property type="nucleotide sequence ID" value="NZ_CP043311.1"/>
</dbReference>
<dbReference type="PROSITE" id="PS51892">
    <property type="entry name" value="SUBTILASE"/>
    <property type="match status" value="1"/>
</dbReference>
<dbReference type="EMBL" id="CP043311">
    <property type="protein sequence ID" value="QEY62581.1"/>
    <property type="molecule type" value="Genomic_DNA"/>
</dbReference>
<dbReference type="InterPro" id="IPR036852">
    <property type="entry name" value="Peptidase_S8/S53_dom_sf"/>
</dbReference>
<feature type="active site" description="Charge relay system" evidence="1">
    <location>
        <position position="180"/>
    </location>
</feature>
<organism evidence="2 3">
    <name type="scientific">Metapseudomonas lalkuanensis</name>
    <dbReference type="NCBI Taxonomy" id="2604832"/>
    <lineage>
        <taxon>Bacteria</taxon>
        <taxon>Pseudomonadati</taxon>
        <taxon>Pseudomonadota</taxon>
        <taxon>Gammaproteobacteria</taxon>
        <taxon>Pseudomonadales</taxon>
        <taxon>Pseudomonadaceae</taxon>
        <taxon>Metapseudomonas</taxon>
    </lineage>
</organism>
<dbReference type="Gene3D" id="3.40.50.200">
    <property type="entry name" value="Peptidase S8/S53 domain"/>
    <property type="match status" value="1"/>
</dbReference>
<keyword evidence="1" id="KW-0645">Protease</keyword>
<dbReference type="KEGG" id="plal:FXN65_11020"/>
<dbReference type="GO" id="GO:0004252">
    <property type="term" value="F:serine-type endopeptidase activity"/>
    <property type="evidence" value="ECO:0007669"/>
    <property type="project" value="UniProtKB-UniRule"/>
</dbReference>
<keyword evidence="1" id="KW-0378">Hydrolase</keyword>